<gene>
    <name evidence="1" type="primary">BOX15_Mlig017082g5</name>
    <name evidence="1" type="ORF">TNIN_186121</name>
</gene>
<evidence type="ECO:0000313" key="1">
    <source>
        <dbReference type="EMBL" id="GFY41357.1"/>
    </source>
</evidence>
<dbReference type="OrthoDB" id="8121869at2759"/>
<accession>A0A8X7BSV1</accession>
<dbReference type="EMBL" id="BMAV01002456">
    <property type="protein sequence ID" value="GFY41357.1"/>
    <property type="molecule type" value="Genomic_DNA"/>
</dbReference>
<keyword evidence="2" id="KW-1185">Reference proteome</keyword>
<organism evidence="1 2">
    <name type="scientific">Trichonephila inaurata madagascariensis</name>
    <dbReference type="NCBI Taxonomy" id="2747483"/>
    <lineage>
        <taxon>Eukaryota</taxon>
        <taxon>Metazoa</taxon>
        <taxon>Ecdysozoa</taxon>
        <taxon>Arthropoda</taxon>
        <taxon>Chelicerata</taxon>
        <taxon>Arachnida</taxon>
        <taxon>Araneae</taxon>
        <taxon>Araneomorphae</taxon>
        <taxon>Entelegynae</taxon>
        <taxon>Araneoidea</taxon>
        <taxon>Nephilidae</taxon>
        <taxon>Trichonephila</taxon>
        <taxon>Trichonephila inaurata</taxon>
    </lineage>
</organism>
<dbReference type="Proteomes" id="UP000886998">
    <property type="component" value="Unassembled WGS sequence"/>
</dbReference>
<comment type="caution">
    <text evidence="1">The sequence shown here is derived from an EMBL/GenBank/DDBJ whole genome shotgun (WGS) entry which is preliminary data.</text>
</comment>
<reference evidence="1" key="1">
    <citation type="submission" date="2020-08" db="EMBL/GenBank/DDBJ databases">
        <title>Multicomponent nature underlies the extraordinary mechanical properties of spider dragline silk.</title>
        <authorList>
            <person name="Kono N."/>
            <person name="Nakamura H."/>
            <person name="Mori M."/>
            <person name="Yoshida Y."/>
            <person name="Ohtoshi R."/>
            <person name="Malay A.D."/>
            <person name="Moran D.A.P."/>
            <person name="Tomita M."/>
            <person name="Numata K."/>
            <person name="Arakawa K."/>
        </authorList>
    </citation>
    <scope>NUCLEOTIDE SEQUENCE</scope>
</reference>
<proteinExistence type="predicted"/>
<name>A0A8X7BSV1_9ARAC</name>
<dbReference type="AlphaFoldDB" id="A0A8X7BSV1"/>
<evidence type="ECO:0000313" key="2">
    <source>
        <dbReference type="Proteomes" id="UP000886998"/>
    </source>
</evidence>
<dbReference type="PANTHER" id="PTHR45786:SF74">
    <property type="entry name" value="ATP-DEPENDENT DNA HELICASE"/>
    <property type="match status" value="1"/>
</dbReference>
<protein>
    <submittedName>
        <fullName evidence="1">Helitron_like_N domain-containing protein</fullName>
    </submittedName>
</protein>
<dbReference type="PANTHER" id="PTHR45786">
    <property type="entry name" value="DNA BINDING PROTEIN-LIKE"/>
    <property type="match status" value="1"/>
</dbReference>
<sequence length="365" mass="41730">MGGHRHSRSKAKCTNMLDLFIQPMPKTANISRFTSWEKMSKCKDDWICPVDRNILLKLQRMLNQHNSYVRSFKMAAEIMNNTQVDYRIKISGKAPLKEHKGRFNAPSVSEVAIMIAAEIGDHRDIALHSRSCSQKPLQRIQDTHRSYDPLQHPLLFVRGEDGYDLNIKDTSQGIVCHISWEECTLCILTTEAFHMRLLLHHVRGPISFEGLKTVIVRDEDGDILEIKPCSTYTEACEILGLLEDDSHWYQAMEEVAVSQSPAQLRNLFAILVAICGLNKPIVLWENHKEDITEDFCTRQDGIIQQKILNTVMLFSRTLFSSWKIKVLSITGNKLALYGLPEPVHDEPELTSKDVLRETSYDVQAL</sequence>